<feature type="transmembrane region" description="Helical" evidence="6">
    <location>
        <begin position="49"/>
        <end position="72"/>
    </location>
</feature>
<feature type="transmembrane region" description="Helical" evidence="6">
    <location>
        <begin position="103"/>
        <end position="122"/>
    </location>
</feature>
<keyword evidence="4 6" id="KW-1133">Transmembrane helix</keyword>
<dbReference type="NCBIfam" id="TIGR04407">
    <property type="entry name" value="LptF_YjgP"/>
    <property type="match status" value="1"/>
</dbReference>
<feature type="transmembrane region" description="Helical" evidence="6">
    <location>
        <begin position="343"/>
        <end position="363"/>
    </location>
</feature>
<dbReference type="EMBL" id="JBHUEN010000032">
    <property type="protein sequence ID" value="MFD1882382.1"/>
    <property type="molecule type" value="Genomic_DNA"/>
</dbReference>
<protein>
    <submittedName>
        <fullName evidence="7">LPS export ABC transporter permease LptF</fullName>
    </submittedName>
</protein>
<evidence type="ECO:0000256" key="3">
    <source>
        <dbReference type="ARBA" id="ARBA00022692"/>
    </source>
</evidence>
<name>A0ABW4R824_9RHOB</name>
<dbReference type="PANTHER" id="PTHR33529">
    <property type="entry name" value="SLR0882 PROTEIN-RELATED"/>
    <property type="match status" value="1"/>
</dbReference>
<feature type="transmembrane region" description="Helical" evidence="6">
    <location>
        <begin position="282"/>
        <end position="301"/>
    </location>
</feature>
<evidence type="ECO:0000256" key="2">
    <source>
        <dbReference type="ARBA" id="ARBA00022475"/>
    </source>
</evidence>
<reference evidence="8" key="1">
    <citation type="journal article" date="2019" name="Int. J. Syst. Evol. Microbiol.">
        <title>The Global Catalogue of Microorganisms (GCM) 10K type strain sequencing project: providing services to taxonomists for standard genome sequencing and annotation.</title>
        <authorList>
            <consortium name="The Broad Institute Genomics Platform"/>
            <consortium name="The Broad Institute Genome Sequencing Center for Infectious Disease"/>
            <person name="Wu L."/>
            <person name="Ma J."/>
        </authorList>
    </citation>
    <scope>NUCLEOTIDE SEQUENCE [LARGE SCALE GENOMIC DNA]</scope>
    <source>
        <strain evidence="8">CCUG 56029</strain>
    </source>
</reference>
<gene>
    <name evidence="7" type="primary">lptF</name>
    <name evidence="7" type="ORF">ACFSCT_11720</name>
</gene>
<evidence type="ECO:0000256" key="1">
    <source>
        <dbReference type="ARBA" id="ARBA00004651"/>
    </source>
</evidence>
<dbReference type="RefSeq" id="WP_379143011.1">
    <property type="nucleotide sequence ID" value="NZ_JBHUEN010000032.1"/>
</dbReference>
<keyword evidence="2" id="KW-1003">Cell membrane</keyword>
<organism evidence="7 8">
    <name type="scientific">Paracoccus pacificus</name>
    <dbReference type="NCBI Taxonomy" id="1463598"/>
    <lineage>
        <taxon>Bacteria</taxon>
        <taxon>Pseudomonadati</taxon>
        <taxon>Pseudomonadota</taxon>
        <taxon>Alphaproteobacteria</taxon>
        <taxon>Rhodobacterales</taxon>
        <taxon>Paracoccaceae</taxon>
        <taxon>Paracoccus</taxon>
    </lineage>
</organism>
<evidence type="ECO:0000256" key="4">
    <source>
        <dbReference type="ARBA" id="ARBA00022989"/>
    </source>
</evidence>
<dbReference type="InterPro" id="IPR030922">
    <property type="entry name" value="LptF"/>
</dbReference>
<keyword evidence="8" id="KW-1185">Reference proteome</keyword>
<dbReference type="PANTHER" id="PTHR33529:SF6">
    <property type="entry name" value="YJGP_YJGQ FAMILY PERMEASE"/>
    <property type="match status" value="1"/>
</dbReference>
<evidence type="ECO:0000256" key="6">
    <source>
        <dbReference type="SAM" id="Phobius"/>
    </source>
</evidence>
<comment type="caution">
    <text evidence="7">The sequence shown here is derived from an EMBL/GenBank/DDBJ whole genome shotgun (WGS) entry which is preliminary data.</text>
</comment>
<evidence type="ECO:0000256" key="5">
    <source>
        <dbReference type="ARBA" id="ARBA00023136"/>
    </source>
</evidence>
<comment type="subcellular location">
    <subcellularLocation>
        <location evidence="1">Cell membrane</location>
        <topology evidence="1">Multi-pass membrane protein</topology>
    </subcellularLocation>
</comment>
<keyword evidence="5 6" id="KW-0472">Membrane</keyword>
<keyword evidence="3 6" id="KW-0812">Transmembrane</keyword>
<evidence type="ECO:0000313" key="8">
    <source>
        <dbReference type="Proteomes" id="UP001597213"/>
    </source>
</evidence>
<accession>A0ABW4R824</accession>
<dbReference type="InterPro" id="IPR005495">
    <property type="entry name" value="LptG/LptF_permease"/>
</dbReference>
<proteinExistence type="predicted"/>
<sequence>MLRIDRYILSLLMNLFGFFALVLVAVYWINQAVRLFEQLLSDGQTALVVLEFTLLTLPYVIAIVLPVAAFAASAYGTNRLSGESELTAMQAAGLSPWRLARPVLVFGLIVSVMVAVLLNGLVPMARARLADRQAEVAENVTARFLRGGVFQYPAPGVTLFIRQIADTGELNDVFLEEARDPGVEITYTARRALIVRADAGPKLIMIDGMRQEMVTDANGPRLSVTRFEDLTYDIASMIGSSGRKGRDLREYGTPALLRGDPQMLEATGATAPQAMAEAHARLSQPLLAPVGAMLGFAMLLIGGYSRFGVWRQVAAAIVALIAVQLMSNAAAQQVAAAPGRWPLLYIAPLSGAVIAALALWWAARGPGRRKKDRQAPSGPDRQGATA</sequence>
<feature type="transmembrane region" description="Helical" evidence="6">
    <location>
        <begin position="7"/>
        <end position="29"/>
    </location>
</feature>
<feature type="transmembrane region" description="Helical" evidence="6">
    <location>
        <begin position="313"/>
        <end position="331"/>
    </location>
</feature>
<evidence type="ECO:0000313" key="7">
    <source>
        <dbReference type="EMBL" id="MFD1882382.1"/>
    </source>
</evidence>
<dbReference type="Pfam" id="PF03739">
    <property type="entry name" value="LptF_LptG"/>
    <property type="match status" value="1"/>
</dbReference>
<dbReference type="Proteomes" id="UP001597213">
    <property type="component" value="Unassembled WGS sequence"/>
</dbReference>